<evidence type="ECO:0000256" key="1">
    <source>
        <dbReference type="SAM" id="SignalP"/>
    </source>
</evidence>
<keyword evidence="1" id="KW-0732">Signal</keyword>
<protein>
    <submittedName>
        <fullName evidence="2">Uncharacterized protein</fullName>
    </submittedName>
</protein>
<feature type="chain" id="PRO_5002432520" evidence="1">
    <location>
        <begin position="21"/>
        <end position="55"/>
    </location>
</feature>
<evidence type="ECO:0000313" key="2">
    <source>
        <dbReference type="EMBL" id="JAH47698.1"/>
    </source>
</evidence>
<reference evidence="2" key="2">
    <citation type="journal article" date="2015" name="Fish Shellfish Immunol.">
        <title>Early steps in the European eel (Anguilla anguilla)-Vibrio vulnificus interaction in the gills: Role of the RtxA13 toxin.</title>
        <authorList>
            <person name="Callol A."/>
            <person name="Pajuelo D."/>
            <person name="Ebbesson L."/>
            <person name="Teles M."/>
            <person name="MacKenzie S."/>
            <person name="Amaro C."/>
        </authorList>
    </citation>
    <scope>NUCLEOTIDE SEQUENCE</scope>
</reference>
<proteinExistence type="predicted"/>
<feature type="signal peptide" evidence="1">
    <location>
        <begin position="1"/>
        <end position="20"/>
    </location>
</feature>
<accession>A0A0E9T4X4</accession>
<sequence length="55" mass="6109">MRVPIFNIVIFSATFCQCHGITIELGKNRMSLLPCLMSLRGVRPELTSLPVCQSS</sequence>
<name>A0A0E9T4X4_ANGAN</name>
<reference evidence="2" key="1">
    <citation type="submission" date="2014-11" db="EMBL/GenBank/DDBJ databases">
        <authorList>
            <person name="Amaro Gonzalez C."/>
        </authorList>
    </citation>
    <scope>NUCLEOTIDE SEQUENCE</scope>
</reference>
<organism evidence="2">
    <name type="scientific">Anguilla anguilla</name>
    <name type="common">European freshwater eel</name>
    <name type="synonym">Muraena anguilla</name>
    <dbReference type="NCBI Taxonomy" id="7936"/>
    <lineage>
        <taxon>Eukaryota</taxon>
        <taxon>Metazoa</taxon>
        <taxon>Chordata</taxon>
        <taxon>Craniata</taxon>
        <taxon>Vertebrata</taxon>
        <taxon>Euteleostomi</taxon>
        <taxon>Actinopterygii</taxon>
        <taxon>Neopterygii</taxon>
        <taxon>Teleostei</taxon>
        <taxon>Anguilliformes</taxon>
        <taxon>Anguillidae</taxon>
        <taxon>Anguilla</taxon>
    </lineage>
</organism>
<dbReference type="AlphaFoldDB" id="A0A0E9T4X4"/>
<dbReference type="EMBL" id="GBXM01060879">
    <property type="protein sequence ID" value="JAH47698.1"/>
    <property type="molecule type" value="Transcribed_RNA"/>
</dbReference>